<keyword evidence="2" id="KW-0964">Secreted</keyword>
<keyword evidence="9" id="KW-1185">Reference proteome</keyword>
<name>A0ABU3F3A8_9ENTE</name>
<feature type="region of interest" description="Disordered" evidence="5">
    <location>
        <begin position="162"/>
        <end position="188"/>
    </location>
</feature>
<dbReference type="PROSITE" id="PS50847">
    <property type="entry name" value="GRAM_POS_ANCHORING"/>
    <property type="match status" value="1"/>
</dbReference>
<gene>
    <name evidence="8" type="ORF">P7D85_17640</name>
</gene>
<dbReference type="EMBL" id="JARPYI010000012">
    <property type="protein sequence ID" value="MDT2601605.1"/>
    <property type="molecule type" value="Genomic_DNA"/>
</dbReference>
<sequence>MICGEESQSYFYFAGPFFYSKPVSGIEAFVSILIDTKAAGERVAGTEAICFDIFDLTDWSQKSQQSEKDVKQFWLNRYQSKRQFQQYVQKAALPKVNARPLMVDTDGVARIELPYQQQEQPAVYLLAASGEMGTQEFLPMVFFMPKEFPSETLTLYGKYQEQQPAETVEEPKKLVNKPSKEKQLPQTNEVSNNVLLGGLLLALIGGMGLAYQKQKQEEK</sequence>
<comment type="caution">
    <text evidence="8">The sequence shown here is derived from an EMBL/GenBank/DDBJ whole genome shotgun (WGS) entry which is preliminary data.</text>
</comment>
<dbReference type="InterPro" id="IPR019931">
    <property type="entry name" value="LPXTG_anchor"/>
</dbReference>
<feature type="transmembrane region" description="Helical" evidence="6">
    <location>
        <begin position="194"/>
        <end position="211"/>
    </location>
</feature>
<feature type="compositionally biased region" description="Basic and acidic residues" evidence="5">
    <location>
        <begin position="169"/>
        <end position="183"/>
    </location>
</feature>
<organism evidence="8 9">
    <name type="scientific">Enterococcus hulanensis</name>
    <dbReference type="NCBI Taxonomy" id="2559929"/>
    <lineage>
        <taxon>Bacteria</taxon>
        <taxon>Bacillati</taxon>
        <taxon>Bacillota</taxon>
        <taxon>Bacilli</taxon>
        <taxon>Lactobacillales</taxon>
        <taxon>Enterococcaceae</taxon>
        <taxon>Enterococcus</taxon>
    </lineage>
</organism>
<keyword evidence="1" id="KW-0134">Cell wall</keyword>
<evidence type="ECO:0000313" key="8">
    <source>
        <dbReference type="EMBL" id="MDT2601605.1"/>
    </source>
</evidence>
<evidence type="ECO:0000256" key="5">
    <source>
        <dbReference type="SAM" id="MobiDB-lite"/>
    </source>
</evidence>
<evidence type="ECO:0000313" key="9">
    <source>
        <dbReference type="Proteomes" id="UP001252875"/>
    </source>
</evidence>
<keyword evidence="6" id="KW-0812">Transmembrane</keyword>
<dbReference type="Proteomes" id="UP001252875">
    <property type="component" value="Unassembled WGS sequence"/>
</dbReference>
<dbReference type="RefSeq" id="WP_311822402.1">
    <property type="nucleotide sequence ID" value="NZ_JARPYF010000011.1"/>
</dbReference>
<accession>A0ABU3F3A8</accession>
<evidence type="ECO:0000256" key="3">
    <source>
        <dbReference type="ARBA" id="ARBA00022729"/>
    </source>
</evidence>
<keyword evidence="6" id="KW-1133">Transmembrane helix</keyword>
<keyword evidence="6" id="KW-0472">Membrane</keyword>
<keyword evidence="4" id="KW-0572">Peptidoglycan-anchor</keyword>
<protein>
    <submittedName>
        <fullName evidence="8">LPXTG cell wall anchor domain-containing protein</fullName>
    </submittedName>
</protein>
<evidence type="ECO:0000256" key="6">
    <source>
        <dbReference type="SAM" id="Phobius"/>
    </source>
</evidence>
<feature type="domain" description="Gram-positive cocci surface proteins LPxTG" evidence="7">
    <location>
        <begin position="184"/>
        <end position="219"/>
    </location>
</feature>
<keyword evidence="3" id="KW-0732">Signal</keyword>
<evidence type="ECO:0000256" key="2">
    <source>
        <dbReference type="ARBA" id="ARBA00022525"/>
    </source>
</evidence>
<dbReference type="NCBIfam" id="TIGR01167">
    <property type="entry name" value="LPXTG_anchor"/>
    <property type="match status" value="1"/>
</dbReference>
<evidence type="ECO:0000256" key="4">
    <source>
        <dbReference type="ARBA" id="ARBA00023088"/>
    </source>
</evidence>
<evidence type="ECO:0000256" key="1">
    <source>
        <dbReference type="ARBA" id="ARBA00022512"/>
    </source>
</evidence>
<proteinExistence type="predicted"/>
<evidence type="ECO:0000259" key="7">
    <source>
        <dbReference type="PROSITE" id="PS50847"/>
    </source>
</evidence>
<reference evidence="8 9" key="1">
    <citation type="submission" date="2023-03" db="EMBL/GenBank/DDBJ databases">
        <authorList>
            <person name="Shen W."/>
            <person name="Cai J."/>
        </authorList>
    </citation>
    <scope>NUCLEOTIDE SEQUENCE [LARGE SCALE GENOMIC DNA]</scope>
    <source>
        <strain evidence="8 9">D6-4</strain>
    </source>
</reference>
<dbReference type="Pfam" id="PF00746">
    <property type="entry name" value="Gram_pos_anchor"/>
    <property type="match status" value="1"/>
</dbReference>